<evidence type="ECO:0000313" key="5">
    <source>
        <dbReference type="Proteomes" id="UP000543224"/>
    </source>
</evidence>
<comment type="caution">
    <text evidence="3">The sequence shown here is derived from an EMBL/GenBank/DDBJ whole genome shotgun (WGS) entry which is preliminary data.</text>
</comment>
<name>A0A6V8P4E3_9ACTN</name>
<dbReference type="EMBL" id="BLRY01000037">
    <property type="protein sequence ID" value="GFP27472.1"/>
    <property type="molecule type" value="Genomic_DNA"/>
</dbReference>
<evidence type="ECO:0000313" key="1">
    <source>
        <dbReference type="EMBL" id="GFP21582.1"/>
    </source>
</evidence>
<gene>
    <name evidence="1" type="ORF">HKBW3S06_00809</name>
    <name evidence="2" type="ORF">HKBW3S25_00404</name>
    <name evidence="3" type="ORF">HKBW3S33_00885</name>
    <name evidence="4" type="ORF">HKBW3S43_01746</name>
</gene>
<proteinExistence type="predicted"/>
<dbReference type="EMBL" id="BLRX01000028">
    <property type="protein sequence ID" value="GFP24966.1"/>
    <property type="molecule type" value="Genomic_DNA"/>
</dbReference>
<evidence type="ECO:0000313" key="2">
    <source>
        <dbReference type="EMBL" id="GFP24966.1"/>
    </source>
</evidence>
<dbReference type="Proteomes" id="UP000576480">
    <property type="component" value="Unassembled WGS sequence"/>
</dbReference>
<dbReference type="Proteomes" id="UP000580051">
    <property type="component" value="Unassembled WGS sequence"/>
</dbReference>
<keyword evidence="8" id="KW-1185">Reference proteome</keyword>
<evidence type="ECO:0000313" key="7">
    <source>
        <dbReference type="Proteomes" id="UP000580051"/>
    </source>
</evidence>
<organism evidence="3 8">
    <name type="scientific">Candidatus Hakubella thermalkaliphila</name>
    <dbReference type="NCBI Taxonomy" id="2754717"/>
    <lineage>
        <taxon>Bacteria</taxon>
        <taxon>Bacillati</taxon>
        <taxon>Actinomycetota</taxon>
        <taxon>Actinomycetota incertae sedis</taxon>
        <taxon>Candidatus Hakubellales</taxon>
        <taxon>Candidatus Hakubellaceae</taxon>
        <taxon>Candidatus Hakubella</taxon>
    </lineage>
</organism>
<dbReference type="AlphaFoldDB" id="A0A6V8P4E3"/>
<reference evidence="5 6" key="1">
    <citation type="journal article" date="2020" name="Front. Microbiol.">
        <title>Single-cell genomics of novel Actinobacteria with the Wood-Ljungdahl pathway discovered in a serpentinizing system.</title>
        <authorList>
            <person name="Merino N."/>
            <person name="Kawai M."/>
            <person name="Boyd E.S."/>
            <person name="Colman D.R."/>
            <person name="McGlynn S.E."/>
            <person name="Nealson K.H."/>
            <person name="Kurokawa K."/>
            <person name="Hongoh Y."/>
        </authorList>
    </citation>
    <scope>NUCLEOTIDE SEQUENCE [LARGE SCALE GENOMIC DNA]</scope>
    <source>
        <strain evidence="1 7">S06</strain>
        <strain evidence="2 5">S25</strain>
        <strain evidence="3 8">S33</strain>
        <strain evidence="4 6">S43</strain>
    </source>
</reference>
<accession>A0A6V8P4E3</accession>
<evidence type="ECO:0000313" key="4">
    <source>
        <dbReference type="EMBL" id="GFP35958.1"/>
    </source>
</evidence>
<evidence type="ECO:0000313" key="3">
    <source>
        <dbReference type="EMBL" id="GFP27472.1"/>
    </source>
</evidence>
<sequence length="70" mass="8084">MFVYTREEFEYLKSIGFSLVNEIVKRGKVLYEAGDKGMDKDDQGMFPSTSSSISLKRTLRNRYENSCPGY</sequence>
<protein>
    <submittedName>
        <fullName evidence="3">Uncharacterized protein</fullName>
    </submittedName>
</protein>
<dbReference type="Proteomes" id="UP000543224">
    <property type="component" value="Unassembled WGS sequence"/>
</dbReference>
<dbReference type="Proteomes" id="UP000591948">
    <property type="component" value="Unassembled WGS sequence"/>
</dbReference>
<evidence type="ECO:0000313" key="6">
    <source>
        <dbReference type="Proteomes" id="UP000576480"/>
    </source>
</evidence>
<dbReference type="EMBL" id="BLSB01000317">
    <property type="protein sequence ID" value="GFP35958.1"/>
    <property type="molecule type" value="Genomic_DNA"/>
</dbReference>
<evidence type="ECO:0000313" key="8">
    <source>
        <dbReference type="Proteomes" id="UP000591948"/>
    </source>
</evidence>
<dbReference type="EMBL" id="BLRV01000064">
    <property type="protein sequence ID" value="GFP21582.1"/>
    <property type="molecule type" value="Genomic_DNA"/>
</dbReference>